<dbReference type="EMBL" id="SJSN01000012">
    <property type="protein sequence ID" value="TCD05944.1"/>
    <property type="molecule type" value="Genomic_DNA"/>
</dbReference>
<dbReference type="Pfam" id="PF01544">
    <property type="entry name" value="CorA"/>
    <property type="match status" value="1"/>
</dbReference>
<evidence type="ECO:0008006" key="7">
    <source>
        <dbReference type="Google" id="ProtNLM"/>
    </source>
</evidence>
<comment type="caution">
    <text evidence="5">The sequence shown here is derived from an EMBL/GenBank/DDBJ whole genome shotgun (WGS) entry which is preliminary data.</text>
</comment>
<organism evidence="5 6">
    <name type="scientific">Pedobacter frigidisoli</name>
    <dbReference type="NCBI Taxonomy" id="2530455"/>
    <lineage>
        <taxon>Bacteria</taxon>
        <taxon>Pseudomonadati</taxon>
        <taxon>Bacteroidota</taxon>
        <taxon>Sphingobacteriia</taxon>
        <taxon>Sphingobacteriales</taxon>
        <taxon>Sphingobacteriaceae</taxon>
        <taxon>Pedobacter</taxon>
    </lineage>
</organism>
<evidence type="ECO:0000256" key="4">
    <source>
        <dbReference type="ARBA" id="ARBA00023136"/>
    </source>
</evidence>
<dbReference type="InterPro" id="IPR045863">
    <property type="entry name" value="CorA_TM1_TM2"/>
</dbReference>
<dbReference type="SUPFAM" id="SSF144083">
    <property type="entry name" value="Magnesium transport protein CorA, transmembrane region"/>
    <property type="match status" value="1"/>
</dbReference>
<dbReference type="InterPro" id="IPR002523">
    <property type="entry name" value="MgTranspt_CorA/ZnTranspt_ZntB"/>
</dbReference>
<evidence type="ECO:0000313" key="6">
    <source>
        <dbReference type="Proteomes" id="UP000291485"/>
    </source>
</evidence>
<accession>A0A4R0P2I6</accession>
<keyword evidence="2" id="KW-0812">Transmembrane</keyword>
<evidence type="ECO:0000256" key="1">
    <source>
        <dbReference type="ARBA" id="ARBA00004141"/>
    </source>
</evidence>
<dbReference type="GO" id="GO:0016020">
    <property type="term" value="C:membrane"/>
    <property type="evidence" value="ECO:0007669"/>
    <property type="project" value="UniProtKB-SubCell"/>
</dbReference>
<dbReference type="OrthoDB" id="9803416at2"/>
<name>A0A4R0P2I6_9SPHI</name>
<evidence type="ECO:0000256" key="3">
    <source>
        <dbReference type="ARBA" id="ARBA00022989"/>
    </source>
</evidence>
<evidence type="ECO:0000256" key="2">
    <source>
        <dbReference type="ARBA" id="ARBA00022692"/>
    </source>
</evidence>
<keyword evidence="4" id="KW-0472">Membrane</keyword>
<reference evidence="5 6" key="1">
    <citation type="submission" date="2019-02" db="EMBL/GenBank/DDBJ databases">
        <title>Pedobacter sp. RP-3-11 sp. nov., isolated from Arctic soil.</title>
        <authorList>
            <person name="Dahal R.H."/>
        </authorList>
    </citation>
    <scope>NUCLEOTIDE SEQUENCE [LARGE SCALE GENOMIC DNA]</scope>
    <source>
        <strain evidence="5 6">RP-3-11</strain>
    </source>
</reference>
<keyword evidence="3" id="KW-1133">Transmembrane helix</keyword>
<dbReference type="GO" id="GO:0046873">
    <property type="term" value="F:metal ion transmembrane transporter activity"/>
    <property type="evidence" value="ECO:0007669"/>
    <property type="project" value="InterPro"/>
</dbReference>
<gene>
    <name evidence="5" type="ORF">EZ449_15830</name>
</gene>
<keyword evidence="6" id="KW-1185">Reference proteome</keyword>
<sequence length="87" mass="9959">MRLGGPLIIFFSYREAISIDLNDLSVINEYLKNNFECLDDLKEYVSSKADLEQNRRFKTLTIVAVCISLPTLIAEIYGTNFKPLPEL</sequence>
<dbReference type="Gene3D" id="1.20.58.340">
    <property type="entry name" value="Magnesium transport protein CorA, transmembrane region"/>
    <property type="match status" value="1"/>
</dbReference>
<comment type="subcellular location">
    <subcellularLocation>
        <location evidence="1">Membrane</location>
        <topology evidence="1">Multi-pass membrane protein</topology>
    </subcellularLocation>
</comment>
<proteinExistence type="predicted"/>
<protein>
    <recommendedName>
        <fullName evidence="7">CorA-like Mg2+ transporter protein</fullName>
    </recommendedName>
</protein>
<dbReference type="AlphaFoldDB" id="A0A4R0P2I6"/>
<evidence type="ECO:0000313" key="5">
    <source>
        <dbReference type="EMBL" id="TCD05944.1"/>
    </source>
</evidence>
<dbReference type="RefSeq" id="WP_131560615.1">
    <property type="nucleotide sequence ID" value="NZ_SJSN01000012.1"/>
</dbReference>
<dbReference type="Proteomes" id="UP000291485">
    <property type="component" value="Unassembled WGS sequence"/>
</dbReference>